<dbReference type="InterPro" id="IPR007845">
    <property type="entry name" value="HemS/ChuX_dom"/>
</dbReference>
<dbReference type="EMBL" id="FOPU01000014">
    <property type="protein sequence ID" value="SFH47484.1"/>
    <property type="molecule type" value="Genomic_DNA"/>
</dbReference>
<dbReference type="Proteomes" id="UP000183635">
    <property type="component" value="Unassembled WGS sequence"/>
</dbReference>
<keyword evidence="3" id="KW-1185">Reference proteome</keyword>
<dbReference type="SUPFAM" id="SSF144064">
    <property type="entry name" value="Heme iron utilization protein-like"/>
    <property type="match status" value="1"/>
</dbReference>
<dbReference type="CDD" id="cd16831">
    <property type="entry name" value="HemS-like_C"/>
    <property type="match status" value="1"/>
</dbReference>
<organism evidence="2 3">
    <name type="scientific">Paracoccus aminovorans</name>
    <dbReference type="NCBI Taxonomy" id="34004"/>
    <lineage>
        <taxon>Bacteria</taxon>
        <taxon>Pseudomonadati</taxon>
        <taxon>Pseudomonadota</taxon>
        <taxon>Alphaproteobacteria</taxon>
        <taxon>Rhodobacterales</taxon>
        <taxon>Paracoccaceae</taxon>
        <taxon>Paracoccus</taxon>
    </lineage>
</organism>
<dbReference type="CDD" id="cd16830">
    <property type="entry name" value="HemS-like_N"/>
    <property type="match status" value="1"/>
</dbReference>
<dbReference type="InterPro" id="IPR053733">
    <property type="entry name" value="Heme_Transport_Util_sf"/>
</dbReference>
<dbReference type="GO" id="GO:0006826">
    <property type="term" value="P:iron ion transport"/>
    <property type="evidence" value="ECO:0007669"/>
    <property type="project" value="InterPro"/>
</dbReference>
<dbReference type="OrthoDB" id="316630at2"/>
<feature type="domain" description="Haemin-degrading HemS/ChuX" evidence="1">
    <location>
        <begin position="206"/>
        <end position="338"/>
    </location>
</feature>
<evidence type="ECO:0000313" key="2">
    <source>
        <dbReference type="EMBL" id="SFH47484.1"/>
    </source>
</evidence>
<dbReference type="RefSeq" id="WP_074967663.1">
    <property type="nucleotide sequence ID" value="NZ_CBCRYP010000012.1"/>
</dbReference>
<protein>
    <submittedName>
        <fullName evidence="2">Putative hemin transport protein</fullName>
    </submittedName>
</protein>
<dbReference type="Pfam" id="PF05171">
    <property type="entry name" value="HemS"/>
    <property type="match status" value="2"/>
</dbReference>
<name>A0A1I3ABL5_9RHOB</name>
<dbReference type="AlphaFoldDB" id="A0A1I3ABL5"/>
<dbReference type="STRING" id="34004.SAMN04488021_1143"/>
<reference evidence="2 3" key="1">
    <citation type="submission" date="2016-10" db="EMBL/GenBank/DDBJ databases">
        <authorList>
            <person name="de Groot N.N."/>
        </authorList>
    </citation>
    <scope>NUCLEOTIDE SEQUENCE [LARGE SCALE GENOMIC DNA]</scope>
    <source>
        <strain evidence="2 3">DSM 8537</strain>
    </source>
</reference>
<sequence>MNPYSPEDLRRRLAEDGGRPYDLAERLGVPEAALVAAQVGHGATRIDALPGRLIPHVQALGEVMALTRNRSCVIEKVGTYNDFHDGDHAAMTVDPEIDLRMFPRHWVHGFAVEKAGDAGIRRSVQVFDAAGDAIHKIHLREGSDLAAWQALVRALAVEDQSDSGSFAAREPVEPAKSAPERVDVLRREWSGMTDTHQFNILIRRLKMNRLGAYRIVGAPFVRPLSVEAVPALIERVQAEGAGVMIFVGNQGCIEIHSGRFEVLKPIGPWLNVMDPRFNLHLRGDHVAEVWAVEKPTKRGPALSVEAFDAEGGLIFQCFGLRPEKGGDAAAWSALVAGLPVLAEAAE</sequence>
<gene>
    <name evidence="2" type="ORF">SAMN04488021_1143</name>
</gene>
<dbReference type="Gene3D" id="3.40.1570.10">
    <property type="entry name" value="HemS/ChuS/ChuX like domains"/>
    <property type="match status" value="2"/>
</dbReference>
<feature type="domain" description="Haemin-degrading HemS/ChuX" evidence="1">
    <location>
        <begin position="28"/>
        <end position="155"/>
    </location>
</feature>
<evidence type="ECO:0000313" key="3">
    <source>
        <dbReference type="Proteomes" id="UP000183635"/>
    </source>
</evidence>
<proteinExistence type="predicted"/>
<accession>A0A1I3ABL5</accession>
<evidence type="ECO:0000259" key="1">
    <source>
        <dbReference type="Pfam" id="PF05171"/>
    </source>
</evidence>